<evidence type="ECO:0000313" key="4">
    <source>
        <dbReference type="EMBL" id="RIV75471.1"/>
    </source>
</evidence>
<dbReference type="SMART" id="SM00116">
    <property type="entry name" value="CBS"/>
    <property type="match status" value="2"/>
</dbReference>
<proteinExistence type="predicted"/>
<dbReference type="AlphaFoldDB" id="A0A418NCG0"/>
<dbReference type="Gene3D" id="3.10.580.10">
    <property type="entry name" value="CBS-domain"/>
    <property type="match status" value="1"/>
</dbReference>
<dbReference type="InterPro" id="IPR046342">
    <property type="entry name" value="CBS_dom_sf"/>
</dbReference>
<dbReference type="InterPro" id="IPR051257">
    <property type="entry name" value="Diverse_CBS-Domain"/>
</dbReference>
<dbReference type="PROSITE" id="PS51371">
    <property type="entry name" value="CBS"/>
    <property type="match status" value="2"/>
</dbReference>
<dbReference type="OrthoDB" id="9802114at2"/>
<keyword evidence="1 2" id="KW-0129">CBS domain</keyword>
<organism evidence="4 5">
    <name type="scientific">Pelagerythrobacter aerophilus</name>
    <dbReference type="NCBI Taxonomy" id="2306995"/>
    <lineage>
        <taxon>Bacteria</taxon>
        <taxon>Pseudomonadati</taxon>
        <taxon>Pseudomonadota</taxon>
        <taxon>Alphaproteobacteria</taxon>
        <taxon>Sphingomonadales</taxon>
        <taxon>Erythrobacteraceae</taxon>
        <taxon>Pelagerythrobacter</taxon>
    </lineage>
</organism>
<dbReference type="Proteomes" id="UP000285092">
    <property type="component" value="Unassembled WGS sequence"/>
</dbReference>
<accession>A0A418NCG0</accession>
<gene>
    <name evidence="4" type="ORF">D2V04_14265</name>
</gene>
<feature type="domain" description="CBS" evidence="3">
    <location>
        <begin position="72"/>
        <end position="128"/>
    </location>
</feature>
<feature type="domain" description="CBS" evidence="3">
    <location>
        <begin position="1"/>
        <end position="63"/>
    </location>
</feature>
<name>A0A418NCG0_9SPHN</name>
<reference evidence="4 5" key="1">
    <citation type="submission" date="2018-08" db="EMBL/GenBank/DDBJ databases">
        <title>Altererythrobacter sp.Ery1 and Ery12, the genome sequencing of novel strains in genus Alterythrobacter.</title>
        <authorList>
            <person name="Cheng H."/>
            <person name="Wu Y.-H."/>
            <person name="Fang C."/>
            <person name="Xu X.-W."/>
        </authorList>
    </citation>
    <scope>NUCLEOTIDE SEQUENCE [LARGE SCALE GENOMIC DNA]</scope>
    <source>
        <strain evidence="4 5">Ery1</strain>
    </source>
</reference>
<dbReference type="RefSeq" id="WP_119514397.1">
    <property type="nucleotide sequence ID" value="NZ_QXFK01000019.1"/>
</dbReference>
<dbReference type="SUPFAM" id="SSF54631">
    <property type="entry name" value="CBS-domain pair"/>
    <property type="match status" value="1"/>
</dbReference>
<dbReference type="Pfam" id="PF00571">
    <property type="entry name" value="CBS"/>
    <property type="match status" value="2"/>
</dbReference>
<sequence>MRPYPAAAQGVPCLRHLDTLEAAARMMRDTGARVLPVTQDGRFVGTISDRDIVIRMVAEGLDGWLTRVREFMTAPALFCRVDDDPESILLAMVDAKLDTIPLLDAQDRVVGMITADQIRRAHSACAEEIGGHIEVIAA</sequence>
<evidence type="ECO:0000256" key="2">
    <source>
        <dbReference type="PROSITE-ProRule" id="PRU00703"/>
    </source>
</evidence>
<protein>
    <submittedName>
        <fullName evidence="4">CBS domain-containing protein</fullName>
    </submittedName>
</protein>
<comment type="caution">
    <text evidence="4">The sequence shown here is derived from an EMBL/GenBank/DDBJ whole genome shotgun (WGS) entry which is preliminary data.</text>
</comment>
<dbReference type="PANTHER" id="PTHR43080">
    <property type="entry name" value="CBS DOMAIN-CONTAINING PROTEIN CBSX3, MITOCHONDRIAL"/>
    <property type="match status" value="1"/>
</dbReference>
<dbReference type="EMBL" id="QXFK01000019">
    <property type="protein sequence ID" value="RIV75471.1"/>
    <property type="molecule type" value="Genomic_DNA"/>
</dbReference>
<evidence type="ECO:0000259" key="3">
    <source>
        <dbReference type="PROSITE" id="PS51371"/>
    </source>
</evidence>
<keyword evidence="5" id="KW-1185">Reference proteome</keyword>
<dbReference type="PANTHER" id="PTHR43080:SF2">
    <property type="entry name" value="CBS DOMAIN-CONTAINING PROTEIN"/>
    <property type="match status" value="1"/>
</dbReference>
<dbReference type="InterPro" id="IPR000644">
    <property type="entry name" value="CBS_dom"/>
</dbReference>
<evidence type="ECO:0000256" key="1">
    <source>
        <dbReference type="ARBA" id="ARBA00023122"/>
    </source>
</evidence>
<evidence type="ECO:0000313" key="5">
    <source>
        <dbReference type="Proteomes" id="UP000285092"/>
    </source>
</evidence>